<dbReference type="InterPro" id="IPR004827">
    <property type="entry name" value="bZIP"/>
</dbReference>
<dbReference type="InterPro" id="IPR051027">
    <property type="entry name" value="bZIP_transcription_factors"/>
</dbReference>
<feature type="region of interest" description="Disordered" evidence="6">
    <location>
        <begin position="31"/>
        <end position="245"/>
    </location>
</feature>
<feature type="coiled-coil region" evidence="5">
    <location>
        <begin position="250"/>
        <end position="277"/>
    </location>
</feature>
<evidence type="ECO:0000313" key="8">
    <source>
        <dbReference type="EMBL" id="TGZ76468.1"/>
    </source>
</evidence>
<dbReference type="CDD" id="cd14687">
    <property type="entry name" value="bZIP_ATF2"/>
    <property type="match status" value="1"/>
</dbReference>
<keyword evidence="4" id="KW-0539">Nucleus</keyword>
<keyword evidence="5" id="KW-0175">Coiled coil</keyword>
<evidence type="ECO:0000256" key="6">
    <source>
        <dbReference type="SAM" id="MobiDB-lite"/>
    </source>
</evidence>
<evidence type="ECO:0000256" key="5">
    <source>
        <dbReference type="SAM" id="Coils"/>
    </source>
</evidence>
<feature type="compositionally biased region" description="Polar residues" evidence="6">
    <location>
        <begin position="46"/>
        <end position="62"/>
    </location>
</feature>
<dbReference type="Proteomes" id="UP000298138">
    <property type="component" value="Unassembled WGS sequence"/>
</dbReference>
<evidence type="ECO:0000256" key="1">
    <source>
        <dbReference type="ARBA" id="ARBA00004123"/>
    </source>
</evidence>
<comment type="subcellular location">
    <subcellularLocation>
        <location evidence="1">Nucleus</location>
    </subcellularLocation>
</comment>
<feature type="compositionally biased region" description="Polar residues" evidence="6">
    <location>
        <begin position="177"/>
        <end position="215"/>
    </location>
</feature>
<accession>A0A4S2MPN3</accession>
<dbReference type="PROSITE" id="PS00036">
    <property type="entry name" value="BZIP_BASIC"/>
    <property type="match status" value="1"/>
</dbReference>
<feature type="domain" description="BZIP" evidence="7">
    <location>
        <begin position="232"/>
        <end position="295"/>
    </location>
</feature>
<proteinExistence type="predicted"/>
<dbReference type="STRING" id="341454.A0A4S2MPN3"/>
<dbReference type="PANTHER" id="PTHR19304">
    <property type="entry name" value="CYCLIC-AMP RESPONSE ELEMENT BINDING PROTEIN"/>
    <property type="match status" value="1"/>
</dbReference>
<dbReference type="Pfam" id="PF00170">
    <property type="entry name" value="bZIP_1"/>
    <property type="match status" value="1"/>
</dbReference>
<organism evidence="8 9">
    <name type="scientific">Ascodesmis nigricans</name>
    <dbReference type="NCBI Taxonomy" id="341454"/>
    <lineage>
        <taxon>Eukaryota</taxon>
        <taxon>Fungi</taxon>
        <taxon>Dikarya</taxon>
        <taxon>Ascomycota</taxon>
        <taxon>Pezizomycotina</taxon>
        <taxon>Pezizomycetes</taxon>
        <taxon>Pezizales</taxon>
        <taxon>Ascodesmidaceae</taxon>
        <taxon>Ascodesmis</taxon>
    </lineage>
</organism>
<dbReference type="InterPro" id="IPR046347">
    <property type="entry name" value="bZIP_sf"/>
</dbReference>
<evidence type="ECO:0000313" key="9">
    <source>
        <dbReference type="Proteomes" id="UP000298138"/>
    </source>
</evidence>
<dbReference type="Gene3D" id="1.20.5.170">
    <property type="match status" value="1"/>
</dbReference>
<gene>
    <name evidence="8" type="ORF">EX30DRAFT_246903</name>
</gene>
<dbReference type="SMART" id="SM00338">
    <property type="entry name" value="BRLZ"/>
    <property type="match status" value="1"/>
</dbReference>
<protein>
    <recommendedName>
        <fullName evidence="7">BZIP domain-containing protein</fullName>
    </recommendedName>
</protein>
<keyword evidence="2" id="KW-0805">Transcription regulation</keyword>
<keyword evidence="9" id="KW-1185">Reference proteome</keyword>
<name>A0A4S2MPN3_9PEZI</name>
<dbReference type="EMBL" id="ML220177">
    <property type="protein sequence ID" value="TGZ76468.1"/>
    <property type="molecule type" value="Genomic_DNA"/>
</dbReference>
<dbReference type="GO" id="GO:0005634">
    <property type="term" value="C:nucleus"/>
    <property type="evidence" value="ECO:0007669"/>
    <property type="project" value="UniProtKB-SubCell"/>
</dbReference>
<reference evidence="8 9" key="1">
    <citation type="submission" date="2019-04" db="EMBL/GenBank/DDBJ databases">
        <title>Comparative genomics and transcriptomics to analyze fruiting body development in filamentous ascomycetes.</title>
        <authorList>
            <consortium name="DOE Joint Genome Institute"/>
            <person name="Lutkenhaus R."/>
            <person name="Traeger S."/>
            <person name="Breuer J."/>
            <person name="Kuo A."/>
            <person name="Lipzen A."/>
            <person name="Pangilinan J."/>
            <person name="Dilworth D."/>
            <person name="Sandor L."/>
            <person name="Poggeler S."/>
            <person name="Barry K."/>
            <person name="Grigoriev I.V."/>
            <person name="Nowrousian M."/>
        </authorList>
    </citation>
    <scope>NUCLEOTIDE SEQUENCE [LARGE SCALE GENOMIC DNA]</scope>
    <source>
        <strain evidence="8 9">CBS 389.68</strain>
    </source>
</reference>
<dbReference type="OrthoDB" id="295274at2759"/>
<dbReference type="SUPFAM" id="SSF57959">
    <property type="entry name" value="Leucine zipper domain"/>
    <property type="match status" value="1"/>
</dbReference>
<dbReference type="GO" id="GO:0003700">
    <property type="term" value="F:DNA-binding transcription factor activity"/>
    <property type="evidence" value="ECO:0007669"/>
    <property type="project" value="InterPro"/>
</dbReference>
<evidence type="ECO:0000256" key="3">
    <source>
        <dbReference type="ARBA" id="ARBA00023163"/>
    </source>
</evidence>
<evidence type="ECO:0000259" key="7">
    <source>
        <dbReference type="PROSITE" id="PS50217"/>
    </source>
</evidence>
<keyword evidence="3" id="KW-0804">Transcription</keyword>
<evidence type="ECO:0000256" key="2">
    <source>
        <dbReference type="ARBA" id="ARBA00023015"/>
    </source>
</evidence>
<dbReference type="PROSITE" id="PS50217">
    <property type="entry name" value="BZIP"/>
    <property type="match status" value="1"/>
</dbReference>
<feature type="compositionally biased region" description="Polar residues" evidence="6">
    <location>
        <begin position="80"/>
        <end position="96"/>
    </location>
</feature>
<evidence type="ECO:0000256" key="4">
    <source>
        <dbReference type="ARBA" id="ARBA00023242"/>
    </source>
</evidence>
<dbReference type="AlphaFoldDB" id="A0A4S2MPN3"/>
<sequence length="365" mass="39602">MPESSSTVNQSDTPSGFFHSAFLEIESYFELPPGDIKPSPSRLPTAPNSPTLNGSLRQSPGIWNNLRDSPGFSFSLDGQDASNPPSGIAPLQTTLEPTMFLGNPSPPHSSEGSPSKYSHQPGDISPLDSLICSGPVESSRTIHGQVTPPEDTISPRMRPINPALVLPLEITPPEGSPITSPQMSNPNHRGMSLSSEAGTTASGQKRRSSSAQSNARKQRKSVSDNDPPEVQEAKRKRFLERNRVAASKCRQKKKAWMQDLEQEAREAQAMSKQLKACVSMFKEEILQLKSELLKHNTCDCTPIRQYLSNEALRLAEGGATVSRRPSIAQSPIMAAPELSFSVAEDTKLDPPLSTGEFDLQFVATS</sequence>
<dbReference type="InParanoid" id="A0A4S2MPN3"/>